<keyword evidence="2" id="KW-0378">Hydrolase</keyword>
<evidence type="ECO:0000256" key="1">
    <source>
        <dbReference type="ARBA" id="ARBA00022723"/>
    </source>
</evidence>
<dbReference type="AlphaFoldDB" id="A0A6J4EDZ0"/>
<dbReference type="GO" id="GO:0008967">
    <property type="term" value="F:phosphoglycolate phosphatase activity"/>
    <property type="evidence" value="ECO:0007669"/>
    <property type="project" value="TreeGrafter"/>
</dbReference>
<protein>
    <submittedName>
        <fullName evidence="2">Hydrolase</fullName>
    </submittedName>
</protein>
<organism evidence="2 4">
    <name type="scientific">Pseudomonas tohonis</name>
    <dbReference type="NCBI Taxonomy" id="2725477"/>
    <lineage>
        <taxon>Bacteria</taxon>
        <taxon>Pseudomonadati</taxon>
        <taxon>Pseudomonadota</taxon>
        <taxon>Gammaproteobacteria</taxon>
        <taxon>Pseudomonadales</taxon>
        <taxon>Pseudomonadaceae</taxon>
        <taxon>Pseudomonas</taxon>
    </lineage>
</organism>
<keyword evidence="5" id="KW-1185">Reference proteome</keyword>
<dbReference type="GO" id="GO:0046872">
    <property type="term" value="F:metal ion binding"/>
    <property type="evidence" value="ECO:0007669"/>
    <property type="project" value="UniProtKB-KW"/>
</dbReference>
<dbReference type="RefSeq" id="WP_173178605.1">
    <property type="nucleotide sequence ID" value="NZ_AP023189.1"/>
</dbReference>
<dbReference type="SFLD" id="SFLDG01129">
    <property type="entry name" value="C1.5:_HAD__Beta-PGM__Phosphata"/>
    <property type="match status" value="1"/>
</dbReference>
<evidence type="ECO:0000313" key="5">
    <source>
        <dbReference type="Proteomes" id="UP001054892"/>
    </source>
</evidence>
<dbReference type="InterPro" id="IPR006439">
    <property type="entry name" value="HAD-SF_hydro_IA"/>
</dbReference>
<dbReference type="SFLD" id="SFLDS00003">
    <property type="entry name" value="Haloacid_Dehalogenase"/>
    <property type="match status" value="1"/>
</dbReference>
<dbReference type="InterPro" id="IPR036412">
    <property type="entry name" value="HAD-like_sf"/>
</dbReference>
<gene>
    <name evidence="2" type="ORF">TUM18999_57990</name>
    <name evidence="3" type="ORF">TUM20286_28560</name>
</gene>
<sequence>MPQLNWSAIDTVLLDMDGTLLDLHFDNHFWLEYLPQRYADHHGISREAADAELVPLFKHHAGQLNWYCTDFWSRELKLSIRDLKREVADLIALRPDADHFLAALRRAGKRVVLITNAHRDSLSLKMERVELAPWFDRLISSHDYGFPKEDQQFWHALQQDSPFDPARTLFIDDSLPILRSARAHGVAHLLAVLQPDSRGALKDTEEFAAVDGYRELVAGL</sequence>
<evidence type="ECO:0000313" key="4">
    <source>
        <dbReference type="Proteomes" id="UP000509383"/>
    </source>
</evidence>
<dbReference type="Proteomes" id="UP000509383">
    <property type="component" value="Chromosome"/>
</dbReference>
<proteinExistence type="predicted"/>
<dbReference type="InterPro" id="IPR050155">
    <property type="entry name" value="HAD-like_hydrolase_sf"/>
</dbReference>
<dbReference type="NCBIfam" id="NF011564">
    <property type="entry name" value="PRK14988.1"/>
    <property type="match status" value="1"/>
</dbReference>
<dbReference type="Gene3D" id="3.40.50.1000">
    <property type="entry name" value="HAD superfamily/HAD-like"/>
    <property type="match status" value="1"/>
</dbReference>
<dbReference type="NCBIfam" id="TIGR01509">
    <property type="entry name" value="HAD-SF-IA-v3"/>
    <property type="match status" value="1"/>
</dbReference>
<dbReference type="Pfam" id="PF00702">
    <property type="entry name" value="Hydrolase"/>
    <property type="match status" value="1"/>
</dbReference>
<dbReference type="InterPro" id="IPR023214">
    <property type="entry name" value="HAD_sf"/>
</dbReference>
<dbReference type="PRINTS" id="PR00413">
    <property type="entry name" value="HADHALOGNASE"/>
</dbReference>
<dbReference type="PANTHER" id="PTHR43434">
    <property type="entry name" value="PHOSPHOGLYCOLATE PHOSPHATASE"/>
    <property type="match status" value="1"/>
</dbReference>
<evidence type="ECO:0000313" key="2">
    <source>
        <dbReference type="EMBL" id="BCG27608.1"/>
    </source>
</evidence>
<dbReference type="CDD" id="cd01427">
    <property type="entry name" value="HAD_like"/>
    <property type="match status" value="1"/>
</dbReference>
<dbReference type="GO" id="GO:0006281">
    <property type="term" value="P:DNA repair"/>
    <property type="evidence" value="ECO:0007669"/>
    <property type="project" value="TreeGrafter"/>
</dbReference>
<dbReference type="KEGG" id="ptw:TUM18999_57990"/>
<dbReference type="EMBL" id="AP023189">
    <property type="protein sequence ID" value="BCG27608.1"/>
    <property type="molecule type" value="Genomic_DNA"/>
</dbReference>
<dbReference type="EMBL" id="BQKM01000005">
    <property type="protein sequence ID" value="GJN53104.1"/>
    <property type="molecule type" value="Genomic_DNA"/>
</dbReference>
<dbReference type="SUPFAM" id="SSF56784">
    <property type="entry name" value="HAD-like"/>
    <property type="match status" value="1"/>
</dbReference>
<dbReference type="PANTHER" id="PTHR43434:SF3">
    <property type="entry name" value="GMP_IMP NUCLEOTIDASE YRFG"/>
    <property type="match status" value="1"/>
</dbReference>
<accession>A0A6J4EDZ0</accession>
<reference evidence="2 4" key="1">
    <citation type="submission" date="2020-05" db="EMBL/GenBank/DDBJ databases">
        <title>Characterization of novel class B3 metallo-beta-lactamase from novel Pseudomonas species.</title>
        <authorList>
            <person name="Yamada K."/>
            <person name="Aoki K."/>
            <person name="Ishii Y."/>
        </authorList>
    </citation>
    <scope>NUCLEOTIDE SEQUENCE [LARGE SCALE GENOMIC DNA]</scope>
    <source>
        <strain evidence="2 4">TUM18999</strain>
        <strain evidence="3 5">TUM20286</strain>
    </source>
</reference>
<name>A0A6J4EDZ0_9PSED</name>
<evidence type="ECO:0000313" key="3">
    <source>
        <dbReference type="EMBL" id="GJN53104.1"/>
    </source>
</evidence>
<dbReference type="GO" id="GO:0005829">
    <property type="term" value="C:cytosol"/>
    <property type="evidence" value="ECO:0007669"/>
    <property type="project" value="TreeGrafter"/>
</dbReference>
<dbReference type="Proteomes" id="UP001054892">
    <property type="component" value="Unassembled WGS sequence"/>
</dbReference>
<keyword evidence="1" id="KW-0479">Metal-binding</keyword>